<proteinExistence type="predicted"/>
<dbReference type="InterPro" id="IPR000551">
    <property type="entry name" value="MerR-type_HTH_dom"/>
</dbReference>
<dbReference type="SMART" id="SM00422">
    <property type="entry name" value="HTH_MERR"/>
    <property type="match status" value="1"/>
</dbReference>
<evidence type="ECO:0000256" key="2">
    <source>
        <dbReference type="ARBA" id="ARBA00023125"/>
    </source>
</evidence>
<dbReference type="GeneID" id="87595961"/>
<dbReference type="PANTHER" id="PTHR30204">
    <property type="entry name" value="REDOX-CYCLING DRUG-SENSING TRANSCRIPTIONAL ACTIVATOR SOXR"/>
    <property type="match status" value="1"/>
</dbReference>
<sequence>MAMKVKEVAELVGTSVRTLHHYDEIGLLIPDETTEAGYRLYSDDNLEMLQQILFFKELGFSLKQIKEIVYSPTFDRLEALSLHRNMLLEKRSRIDQMVETIDKTIKHLKGEIHMTNEEKFAGFDFSHNPYEQEARERWGDEAVDRSNEKLGRLTKEEQQALGERMNEIYRRLAEMRHLSPQSQAAQEAIKDWYEFLNNNFGHHYTLEAFKGLGQMYVEDERFTQNIDQFGEGLALFMSKAMAAFADQQKKS</sequence>
<accession>A0A0M0KDN8</accession>
<keyword evidence="3" id="KW-0010">Activator</keyword>
<dbReference type="GO" id="GO:0003700">
    <property type="term" value="F:DNA-binding transcription factor activity"/>
    <property type="evidence" value="ECO:0007669"/>
    <property type="project" value="InterPro"/>
</dbReference>
<dbReference type="InterPro" id="IPR009061">
    <property type="entry name" value="DNA-bd_dom_put_sf"/>
</dbReference>
<evidence type="ECO:0000256" key="4">
    <source>
        <dbReference type="ARBA" id="ARBA00023163"/>
    </source>
</evidence>
<feature type="domain" description="HTH merR-type" evidence="5">
    <location>
        <begin position="2"/>
        <end position="71"/>
    </location>
</feature>
<gene>
    <name evidence="6" type="ORF">AMD02_16140</name>
</gene>
<keyword evidence="2" id="KW-0238">DNA-binding</keyword>
<dbReference type="SUPFAM" id="SSF46955">
    <property type="entry name" value="Putative DNA-binding domain"/>
    <property type="match status" value="1"/>
</dbReference>
<dbReference type="EMBL" id="LILD01000003">
    <property type="protein sequence ID" value="KOO36914.1"/>
    <property type="molecule type" value="Genomic_DNA"/>
</dbReference>
<evidence type="ECO:0000256" key="1">
    <source>
        <dbReference type="ARBA" id="ARBA00023015"/>
    </source>
</evidence>
<dbReference type="PANTHER" id="PTHR30204:SF90">
    <property type="entry name" value="HTH-TYPE TRANSCRIPTIONAL ACTIVATOR MTA"/>
    <property type="match status" value="1"/>
</dbReference>
<protein>
    <submittedName>
        <fullName evidence="6">MerR family transcriptional regulator</fullName>
    </submittedName>
</protein>
<name>A0A0M0KDN8_ALKHA</name>
<dbReference type="Pfam" id="PF07739">
    <property type="entry name" value="TipAS"/>
    <property type="match status" value="1"/>
</dbReference>
<dbReference type="Gene3D" id="1.10.490.50">
    <property type="entry name" value="Antibiotic binding domain of TipA-like multidrug resistance regulators"/>
    <property type="match status" value="1"/>
</dbReference>
<dbReference type="PATRIC" id="fig|136160.3.peg.4176"/>
<reference evidence="6" key="1">
    <citation type="submission" date="2015-08" db="EMBL/GenBank/DDBJ databases">
        <title>Complete DNA Sequence of Pseudomonas syringae pv. actinidiae, the Causal Agent of Kiwifruit Canker Disease.</title>
        <authorList>
            <person name="Rikkerink E.H.A."/>
            <person name="Fineran P.C."/>
        </authorList>
    </citation>
    <scope>NUCLEOTIDE SEQUENCE</scope>
    <source>
        <strain evidence="6">DSM 13666</strain>
    </source>
</reference>
<dbReference type="SUPFAM" id="SSF89082">
    <property type="entry name" value="Antibiotic binding domain of TipA-like multidrug resistance regulators"/>
    <property type="match status" value="1"/>
</dbReference>
<evidence type="ECO:0000256" key="3">
    <source>
        <dbReference type="ARBA" id="ARBA00023159"/>
    </source>
</evidence>
<keyword evidence="4" id="KW-0804">Transcription</keyword>
<dbReference type="RefSeq" id="WP_053432140.1">
    <property type="nucleotide sequence ID" value="NZ_CP040441.1"/>
</dbReference>
<dbReference type="InterPro" id="IPR012925">
    <property type="entry name" value="TipAS_dom"/>
</dbReference>
<dbReference type="CDD" id="cd01106">
    <property type="entry name" value="HTH_TipAL-Mta"/>
    <property type="match status" value="1"/>
</dbReference>
<dbReference type="AlphaFoldDB" id="A0A0M0KDN8"/>
<dbReference type="InterPro" id="IPR036244">
    <property type="entry name" value="TipA-like_antibiotic-bd"/>
</dbReference>
<dbReference type="InterPro" id="IPR047057">
    <property type="entry name" value="MerR_fam"/>
</dbReference>
<dbReference type="Gene3D" id="1.10.1660.10">
    <property type="match status" value="1"/>
</dbReference>
<evidence type="ECO:0000259" key="5">
    <source>
        <dbReference type="PROSITE" id="PS50937"/>
    </source>
</evidence>
<keyword evidence="1" id="KW-0805">Transcription regulation</keyword>
<comment type="caution">
    <text evidence="6">The sequence shown here is derived from an EMBL/GenBank/DDBJ whole genome shotgun (WGS) entry which is preliminary data.</text>
</comment>
<evidence type="ECO:0000313" key="6">
    <source>
        <dbReference type="EMBL" id="KOO36914.1"/>
    </source>
</evidence>
<organism evidence="6">
    <name type="scientific">Halalkalibacterium halodurans</name>
    <name type="common">Bacillus halodurans</name>
    <dbReference type="NCBI Taxonomy" id="86665"/>
    <lineage>
        <taxon>Bacteria</taxon>
        <taxon>Bacillati</taxon>
        <taxon>Bacillota</taxon>
        <taxon>Bacilli</taxon>
        <taxon>Bacillales</taxon>
        <taxon>Bacillaceae</taxon>
        <taxon>Halalkalibacterium (ex Joshi et al. 2022)</taxon>
    </lineage>
</organism>
<dbReference type="GO" id="GO:0003677">
    <property type="term" value="F:DNA binding"/>
    <property type="evidence" value="ECO:0007669"/>
    <property type="project" value="UniProtKB-KW"/>
</dbReference>
<dbReference type="Pfam" id="PF13411">
    <property type="entry name" value="MerR_1"/>
    <property type="match status" value="1"/>
</dbReference>
<dbReference type="PROSITE" id="PS50937">
    <property type="entry name" value="HTH_MERR_2"/>
    <property type="match status" value="1"/>
</dbReference>